<evidence type="ECO:0000313" key="6">
    <source>
        <dbReference type="EMBL" id="MCH7322324.1"/>
    </source>
</evidence>
<evidence type="ECO:0000259" key="5">
    <source>
        <dbReference type="Pfam" id="PF08245"/>
    </source>
</evidence>
<gene>
    <name evidence="6" type="ORF">LZ480_10520</name>
</gene>
<feature type="domain" description="Mur ligase C-terminal" evidence="4">
    <location>
        <begin position="294"/>
        <end position="415"/>
    </location>
</feature>
<sequence length="433" mass="48522">MNYDPQQLIAPNTMLFIRKSDDINWEELNNIKPLLIVCDEKEKLQNQALSQITAIYVRNLLQAFFVFCTYYRNLFDLPVVAITGTCGKTTTKEMLKHILSNEMNVQTSVSSKNEPRQTLTYLLGIDDDTKAAVFELGLGNTGNISYQCQIYQPTIGVITNIGVHHLDGCKNLDGYIKAKSEILNGIRAGGTLIINSDDENTKKLPLSTYQNKVFTFGIKNKADIYATAVQFAEKGMKFQVHINNKKFQAYIPGYGEHQVYNVLAVLAVIHELGLSVQKAILKLRTFEQMERHLQFSKGVGGSTIIDDTWTNNPTSLEAALKVLDSVGNGKKRYLVLGDIKRLGKFEKKYHMELGSLVATYPIHTLITVGTKAENIAKQAIADGTSAKVYMYKDIKGVYELLEQQLDRESLLLIKGPMSSRAMIQFAKQLKSSE</sequence>
<dbReference type="InterPro" id="IPR036565">
    <property type="entry name" value="Mur-like_cat_sf"/>
</dbReference>
<dbReference type="Proteomes" id="UP001316087">
    <property type="component" value="Unassembled WGS sequence"/>
</dbReference>
<keyword evidence="1 6" id="KW-0436">Ligase</keyword>
<proteinExistence type="predicted"/>
<keyword evidence="7" id="KW-1185">Reference proteome</keyword>
<dbReference type="InterPro" id="IPR004101">
    <property type="entry name" value="Mur_ligase_C"/>
</dbReference>
<comment type="caution">
    <text evidence="6">The sequence shown here is derived from an EMBL/GenBank/DDBJ whole genome shotgun (WGS) entry which is preliminary data.</text>
</comment>
<accession>A0ABS9UDB8</accession>
<dbReference type="InterPro" id="IPR051046">
    <property type="entry name" value="MurCDEF_CellWall_CoF430Synth"/>
</dbReference>
<dbReference type="Pfam" id="PF02875">
    <property type="entry name" value="Mur_ligase_C"/>
    <property type="match status" value="1"/>
</dbReference>
<dbReference type="RefSeq" id="WP_241369386.1">
    <property type="nucleotide sequence ID" value="NZ_JAKZFC010000003.1"/>
</dbReference>
<keyword evidence="3" id="KW-0067">ATP-binding</keyword>
<dbReference type="SUPFAM" id="SSF53244">
    <property type="entry name" value="MurD-like peptide ligases, peptide-binding domain"/>
    <property type="match status" value="1"/>
</dbReference>
<organism evidence="6 7">
    <name type="scientific">Solibacillus palustris</name>
    <dbReference type="NCBI Taxonomy" id="2908203"/>
    <lineage>
        <taxon>Bacteria</taxon>
        <taxon>Bacillati</taxon>
        <taxon>Bacillota</taxon>
        <taxon>Bacilli</taxon>
        <taxon>Bacillales</taxon>
        <taxon>Caryophanaceae</taxon>
        <taxon>Solibacillus</taxon>
    </lineage>
</organism>
<dbReference type="SUPFAM" id="SSF53623">
    <property type="entry name" value="MurD-like peptide ligases, catalytic domain"/>
    <property type="match status" value="1"/>
</dbReference>
<dbReference type="PANTHER" id="PTHR43024:SF1">
    <property type="entry name" value="UDP-N-ACETYLMURAMOYL-TRIPEPTIDE--D-ALANYL-D-ALANINE LIGASE"/>
    <property type="match status" value="1"/>
</dbReference>
<evidence type="ECO:0000256" key="1">
    <source>
        <dbReference type="ARBA" id="ARBA00022598"/>
    </source>
</evidence>
<dbReference type="Gene3D" id="3.40.1190.10">
    <property type="entry name" value="Mur-like, catalytic domain"/>
    <property type="match status" value="1"/>
</dbReference>
<dbReference type="GO" id="GO:0016874">
    <property type="term" value="F:ligase activity"/>
    <property type="evidence" value="ECO:0007669"/>
    <property type="project" value="UniProtKB-KW"/>
</dbReference>
<dbReference type="Pfam" id="PF08245">
    <property type="entry name" value="Mur_ligase_M"/>
    <property type="match status" value="1"/>
</dbReference>
<keyword evidence="2" id="KW-0547">Nucleotide-binding</keyword>
<name>A0ABS9UDB8_9BACL</name>
<dbReference type="InterPro" id="IPR036615">
    <property type="entry name" value="Mur_ligase_C_dom_sf"/>
</dbReference>
<evidence type="ECO:0000313" key="7">
    <source>
        <dbReference type="Proteomes" id="UP001316087"/>
    </source>
</evidence>
<evidence type="ECO:0000256" key="3">
    <source>
        <dbReference type="ARBA" id="ARBA00022840"/>
    </source>
</evidence>
<dbReference type="EMBL" id="JAKZFC010000003">
    <property type="protein sequence ID" value="MCH7322324.1"/>
    <property type="molecule type" value="Genomic_DNA"/>
</dbReference>
<dbReference type="PANTHER" id="PTHR43024">
    <property type="entry name" value="UDP-N-ACETYLMURAMOYL-TRIPEPTIDE--D-ALANYL-D-ALANINE LIGASE"/>
    <property type="match status" value="1"/>
</dbReference>
<feature type="domain" description="Mur ligase central" evidence="5">
    <location>
        <begin position="82"/>
        <end position="268"/>
    </location>
</feature>
<protein>
    <submittedName>
        <fullName evidence="6">UDP-N-acetylmuramoyl-tripeptide--D-alanyl-D-alanine ligase</fullName>
    </submittedName>
</protein>
<reference evidence="6 7" key="1">
    <citation type="submission" date="2022-03" db="EMBL/GenBank/DDBJ databases">
        <authorList>
            <person name="Jo J.-H."/>
            <person name="Im W.-T."/>
        </authorList>
    </citation>
    <scope>NUCLEOTIDE SEQUENCE [LARGE SCALE GENOMIC DNA]</scope>
    <source>
        <strain evidence="6 7">MA9</strain>
    </source>
</reference>
<evidence type="ECO:0000259" key="4">
    <source>
        <dbReference type="Pfam" id="PF02875"/>
    </source>
</evidence>
<dbReference type="Gene3D" id="3.90.190.20">
    <property type="entry name" value="Mur ligase, C-terminal domain"/>
    <property type="match status" value="1"/>
</dbReference>
<dbReference type="InterPro" id="IPR013221">
    <property type="entry name" value="Mur_ligase_cen"/>
</dbReference>
<evidence type="ECO:0000256" key="2">
    <source>
        <dbReference type="ARBA" id="ARBA00022741"/>
    </source>
</evidence>